<keyword evidence="5" id="KW-0496">Mitochondrion</keyword>
<keyword evidence="2" id="KW-0472">Membrane</keyword>
<evidence type="ECO:0000256" key="1">
    <source>
        <dbReference type="SAM" id="Coils"/>
    </source>
</evidence>
<keyword evidence="1" id="KW-0175">Coiled coil</keyword>
<evidence type="ECO:0000313" key="7">
    <source>
        <dbReference type="Proteomes" id="UP000290189"/>
    </source>
</evidence>
<sequence length="423" mass="46627">MRLLASLVVVALLCHWANAGTTTYWITYDGRADRDATAAQCWDVYRVAFFQLSTSGTRDLVQWKSVHASSNAKSHLPADPGALIGDDNDAFWGGRPDQNGVLWLRFDFEDADPVWFQEIHLRQGASGTGNCLAPSVTISVQGTDASFTWAEHRLHPRNNIIPFGFMKQYRDLEDKIARETGRGQEDHGRRDREVPYVNASNAELDRTREVLEKQREQDLKQIGNLTAQVEANAVEEKMLTIVNEESETQLNAADNLLESCRCTTRQLYNNLDAALLRRKRLKNQRDVGLIAGALLAGKAVVDRPRAWHATKTTLGSNVVAEPVVVRRVSTVSVAAGAAALGAGLASIVNTRSPSPAPAPYNNGGRRRSSWAPASDIYVAPQYRIPVILMVLLISVILMIAIGVLCHWCWHQGELPGSGNAFTH</sequence>
<evidence type="ECO:0000313" key="6">
    <source>
        <dbReference type="Proteomes" id="UP000039324"/>
    </source>
</evidence>
<reference evidence="5 7" key="2">
    <citation type="submission" date="2018-03" db="EMBL/GenBank/DDBJ databases">
        <authorList>
            <person name="Fogelqvist J."/>
        </authorList>
    </citation>
    <scope>NUCLEOTIDE SEQUENCE [LARGE SCALE GENOMIC DNA]</scope>
</reference>
<evidence type="ECO:0000256" key="2">
    <source>
        <dbReference type="SAM" id="Phobius"/>
    </source>
</evidence>
<feature type="signal peptide" evidence="3">
    <location>
        <begin position="1"/>
        <end position="19"/>
    </location>
</feature>
<organism evidence="4 6">
    <name type="scientific">Plasmodiophora brassicae</name>
    <name type="common">Clubroot disease agent</name>
    <dbReference type="NCBI Taxonomy" id="37360"/>
    <lineage>
        <taxon>Eukaryota</taxon>
        <taxon>Sar</taxon>
        <taxon>Rhizaria</taxon>
        <taxon>Endomyxa</taxon>
        <taxon>Phytomyxea</taxon>
        <taxon>Plasmodiophorida</taxon>
        <taxon>Plasmodiophoridae</taxon>
        <taxon>Plasmodiophora</taxon>
    </lineage>
</organism>
<dbReference type="Proteomes" id="UP000290189">
    <property type="component" value="Unassembled WGS sequence"/>
</dbReference>
<evidence type="ECO:0000256" key="3">
    <source>
        <dbReference type="SAM" id="SignalP"/>
    </source>
</evidence>
<feature type="coiled-coil region" evidence="1">
    <location>
        <begin position="197"/>
        <end position="228"/>
    </location>
</feature>
<name>A0A0G4J227_PLABS</name>
<gene>
    <name evidence="4" type="ORF">PBRA_008595</name>
    <name evidence="5" type="ORF">PLBR_LOCUS9208</name>
</gene>
<keyword evidence="3" id="KW-0732">Signal</keyword>
<evidence type="ECO:0008006" key="8">
    <source>
        <dbReference type="Google" id="ProtNLM"/>
    </source>
</evidence>
<keyword evidence="2" id="KW-1133">Transmembrane helix</keyword>
<reference evidence="4 6" key="1">
    <citation type="submission" date="2015-02" db="EMBL/GenBank/DDBJ databases">
        <authorList>
            <person name="Chooi Y.-H."/>
        </authorList>
    </citation>
    <scope>NUCLEOTIDE SEQUENCE [LARGE SCALE GENOMIC DNA]</scope>
    <source>
        <strain evidence="4">E3</strain>
    </source>
</reference>
<keyword evidence="2" id="KW-0812">Transmembrane</keyword>
<evidence type="ECO:0000313" key="5">
    <source>
        <dbReference type="EMBL" id="SPR01993.1"/>
    </source>
</evidence>
<feature type="transmembrane region" description="Helical" evidence="2">
    <location>
        <begin position="386"/>
        <end position="409"/>
    </location>
</feature>
<proteinExistence type="predicted"/>
<dbReference type="EMBL" id="CDSF01000115">
    <property type="protein sequence ID" value="CEP01653.1"/>
    <property type="molecule type" value="Genomic_DNA"/>
</dbReference>
<evidence type="ECO:0000313" key="4">
    <source>
        <dbReference type="EMBL" id="CEP01653.1"/>
    </source>
</evidence>
<keyword evidence="6" id="KW-1185">Reference proteome</keyword>
<geneLocation type="mitochondrion" evidence="5"/>
<dbReference type="Proteomes" id="UP000039324">
    <property type="component" value="Unassembled WGS sequence"/>
</dbReference>
<feature type="chain" id="PRO_5035990821" description="L-type lectin-like domain-containing protein" evidence="3">
    <location>
        <begin position="20"/>
        <end position="423"/>
    </location>
</feature>
<accession>A0A0G4J227</accession>
<protein>
    <recommendedName>
        <fullName evidence="8">L-type lectin-like domain-containing protein</fullName>
    </recommendedName>
</protein>
<dbReference type="AlphaFoldDB" id="A0A0G4J227"/>
<dbReference type="EMBL" id="OVEO01000020">
    <property type="protein sequence ID" value="SPR01993.1"/>
    <property type="molecule type" value="Genomic_DNA"/>
</dbReference>